<dbReference type="RefSeq" id="WP_186981772.1">
    <property type="nucleotide sequence ID" value="NZ_JACOQH010000002.1"/>
</dbReference>
<keyword evidence="4" id="KW-1185">Reference proteome</keyword>
<keyword evidence="2" id="KW-1133">Transmembrane helix</keyword>
<feature type="transmembrane region" description="Helical" evidence="2">
    <location>
        <begin position="83"/>
        <end position="102"/>
    </location>
</feature>
<feature type="region of interest" description="Disordered" evidence="1">
    <location>
        <begin position="219"/>
        <end position="293"/>
    </location>
</feature>
<feature type="transmembrane region" description="Helical" evidence="2">
    <location>
        <begin position="181"/>
        <end position="199"/>
    </location>
</feature>
<keyword evidence="2" id="KW-0472">Membrane</keyword>
<evidence type="ECO:0000313" key="3">
    <source>
        <dbReference type="EMBL" id="MBC5753309.1"/>
    </source>
</evidence>
<gene>
    <name evidence="3" type="ORF">H8Z76_04560</name>
</gene>
<proteinExistence type="predicted"/>
<sequence length="324" mass="36930">MKKIYGWTTNLFRYIYILLVAVWLCSRLYVMRQSLFGKTVLIQVAFSLIVPFLYAILTGLFLKGKRIGKLRPAGAQRNGRMTLILGILAGVLVLFCGIMIHRQPVFLPRTTGEILNWINGRMMALGMRPGTFFIFAIPFAACLTQRKLGKVSDLRALFLLISADAFGVAALLSGYTKVCSYGFFVLSLLFALQYVRICYREAYGDAIFRAPKQKEKLQWIKAGKRKKGRSGTARGKKQPVRRKRSGKKLSAPQPLREFGNKKSRRDTGAERKTDRPVEEQKAPEQETGMEDELINIEQMLELEAEKTREEILSDFDRENSEKKK</sequence>
<feature type="compositionally biased region" description="Basic and acidic residues" evidence="1">
    <location>
        <begin position="265"/>
        <end position="284"/>
    </location>
</feature>
<dbReference type="Proteomes" id="UP000621540">
    <property type="component" value="Unassembled WGS sequence"/>
</dbReference>
<feature type="transmembrane region" description="Helical" evidence="2">
    <location>
        <begin position="42"/>
        <end position="62"/>
    </location>
</feature>
<evidence type="ECO:0000256" key="2">
    <source>
        <dbReference type="SAM" id="Phobius"/>
    </source>
</evidence>
<organism evidence="3 4">
    <name type="scientific">Roseburia yibonii</name>
    <dbReference type="NCBI Taxonomy" id="2763063"/>
    <lineage>
        <taxon>Bacteria</taxon>
        <taxon>Bacillati</taxon>
        <taxon>Bacillota</taxon>
        <taxon>Clostridia</taxon>
        <taxon>Lachnospirales</taxon>
        <taxon>Lachnospiraceae</taxon>
        <taxon>Roseburia</taxon>
    </lineage>
</organism>
<feature type="transmembrane region" description="Helical" evidence="2">
    <location>
        <begin position="12"/>
        <end position="30"/>
    </location>
</feature>
<feature type="transmembrane region" description="Helical" evidence="2">
    <location>
        <begin position="156"/>
        <end position="175"/>
    </location>
</feature>
<name>A0ABR7I8N8_9FIRM</name>
<accession>A0ABR7I8N8</accession>
<feature type="compositionally biased region" description="Basic residues" evidence="1">
    <location>
        <begin position="222"/>
        <end position="247"/>
    </location>
</feature>
<reference evidence="3 4" key="1">
    <citation type="submission" date="2020-08" db="EMBL/GenBank/DDBJ databases">
        <title>Genome public.</title>
        <authorList>
            <person name="Liu C."/>
            <person name="Sun Q."/>
        </authorList>
    </citation>
    <scope>NUCLEOTIDE SEQUENCE [LARGE SCALE GENOMIC DNA]</scope>
    <source>
        <strain evidence="3 4">BX0805</strain>
    </source>
</reference>
<evidence type="ECO:0000256" key="1">
    <source>
        <dbReference type="SAM" id="MobiDB-lite"/>
    </source>
</evidence>
<dbReference type="EMBL" id="JACOQH010000002">
    <property type="protein sequence ID" value="MBC5753309.1"/>
    <property type="molecule type" value="Genomic_DNA"/>
</dbReference>
<feature type="region of interest" description="Disordered" evidence="1">
    <location>
        <begin position="305"/>
        <end position="324"/>
    </location>
</feature>
<feature type="transmembrane region" description="Helical" evidence="2">
    <location>
        <begin position="122"/>
        <end position="144"/>
    </location>
</feature>
<keyword evidence="2" id="KW-0812">Transmembrane</keyword>
<comment type="caution">
    <text evidence="3">The sequence shown here is derived from an EMBL/GenBank/DDBJ whole genome shotgun (WGS) entry which is preliminary data.</text>
</comment>
<protein>
    <submittedName>
        <fullName evidence="3">Uncharacterized protein</fullName>
    </submittedName>
</protein>
<evidence type="ECO:0000313" key="4">
    <source>
        <dbReference type="Proteomes" id="UP000621540"/>
    </source>
</evidence>